<dbReference type="EMBL" id="CAXDID020000090">
    <property type="protein sequence ID" value="CAL6021935.1"/>
    <property type="molecule type" value="Genomic_DNA"/>
</dbReference>
<dbReference type="Proteomes" id="UP001642409">
    <property type="component" value="Unassembled WGS sequence"/>
</dbReference>
<evidence type="ECO:0000313" key="4">
    <source>
        <dbReference type="Proteomes" id="UP001642409"/>
    </source>
</evidence>
<keyword evidence="1" id="KW-0547">Nucleotide-binding</keyword>
<dbReference type="InterPro" id="IPR005225">
    <property type="entry name" value="Small_GTP-bd"/>
</dbReference>
<dbReference type="Gene3D" id="3.40.50.300">
    <property type="entry name" value="P-loop containing nucleotide triphosphate hydrolases"/>
    <property type="match status" value="1"/>
</dbReference>
<proteinExistence type="predicted"/>
<name>A0AA86U469_9EUKA</name>
<dbReference type="PRINTS" id="PR00449">
    <property type="entry name" value="RASTRNSFRMNG"/>
</dbReference>
<reference evidence="3 4" key="2">
    <citation type="submission" date="2024-07" db="EMBL/GenBank/DDBJ databases">
        <authorList>
            <person name="Akdeniz Z."/>
        </authorList>
    </citation>
    <scope>NUCLEOTIDE SEQUENCE [LARGE SCALE GENOMIC DNA]</scope>
</reference>
<gene>
    <name evidence="2" type="ORF">HINF_LOCUS26641</name>
    <name evidence="3" type="ORF">HINF_LOCUS28404</name>
</gene>
<dbReference type="SMART" id="SM00173">
    <property type="entry name" value="RAS"/>
    <property type="match status" value="1"/>
</dbReference>
<dbReference type="NCBIfam" id="TIGR00231">
    <property type="entry name" value="small_GTP"/>
    <property type="match status" value="1"/>
</dbReference>
<organism evidence="2">
    <name type="scientific">Hexamita inflata</name>
    <dbReference type="NCBI Taxonomy" id="28002"/>
    <lineage>
        <taxon>Eukaryota</taxon>
        <taxon>Metamonada</taxon>
        <taxon>Diplomonadida</taxon>
        <taxon>Hexamitidae</taxon>
        <taxon>Hexamitinae</taxon>
        <taxon>Hexamita</taxon>
    </lineage>
</organism>
<evidence type="ECO:0000313" key="3">
    <source>
        <dbReference type="EMBL" id="CAL6021935.1"/>
    </source>
</evidence>
<dbReference type="CDD" id="cd00154">
    <property type="entry name" value="Rab"/>
    <property type="match status" value="1"/>
</dbReference>
<evidence type="ECO:0000313" key="2">
    <source>
        <dbReference type="EMBL" id="CAI9938996.1"/>
    </source>
</evidence>
<protein>
    <submittedName>
        <fullName evidence="2">Rab1a</fullName>
    </submittedName>
</protein>
<dbReference type="AlphaFoldDB" id="A0AA86U469"/>
<dbReference type="InterPro" id="IPR001806">
    <property type="entry name" value="Small_GTPase"/>
</dbReference>
<evidence type="ECO:0000256" key="1">
    <source>
        <dbReference type="ARBA" id="ARBA00022741"/>
    </source>
</evidence>
<dbReference type="PROSITE" id="PS51419">
    <property type="entry name" value="RAB"/>
    <property type="match status" value="1"/>
</dbReference>
<reference evidence="2" key="1">
    <citation type="submission" date="2023-06" db="EMBL/GenBank/DDBJ databases">
        <authorList>
            <person name="Kurt Z."/>
        </authorList>
    </citation>
    <scope>NUCLEOTIDE SEQUENCE</scope>
</reference>
<dbReference type="SMART" id="SM00175">
    <property type="entry name" value="RAB"/>
    <property type="match status" value="1"/>
</dbReference>
<keyword evidence="4" id="KW-1185">Reference proteome</keyword>
<sequence>MLQVEHELKIVVLGEASVGKTSILHRYVTGNEYQCPVSTINASFFKKKLTINSKHLNIQLWDTAGQEKFNAITPMYYRNADIILIVFAVDCPKSFERAVNQVNEVRSKLNKPFIVLIGNKSDQVNVVQNVAEEFARDSGYSIYYLSAANGDRVEEVFGKIIEEAYCIKGNNNQNILAVDSEKTKKKCC</sequence>
<dbReference type="SUPFAM" id="SSF52540">
    <property type="entry name" value="P-loop containing nucleoside triphosphate hydrolases"/>
    <property type="match status" value="1"/>
</dbReference>
<dbReference type="GO" id="GO:0003924">
    <property type="term" value="F:GTPase activity"/>
    <property type="evidence" value="ECO:0007669"/>
    <property type="project" value="InterPro"/>
</dbReference>
<dbReference type="InterPro" id="IPR027417">
    <property type="entry name" value="P-loop_NTPase"/>
</dbReference>
<accession>A0AA86U469</accession>
<dbReference type="PROSITE" id="PS51421">
    <property type="entry name" value="RAS"/>
    <property type="match status" value="1"/>
</dbReference>
<dbReference type="PANTHER" id="PTHR47978">
    <property type="match status" value="1"/>
</dbReference>
<dbReference type="FunFam" id="3.40.50.300:FF:000808">
    <property type="entry name" value="Small GTP-binding protein, putative"/>
    <property type="match status" value="1"/>
</dbReference>
<dbReference type="GO" id="GO:0005525">
    <property type="term" value="F:GTP binding"/>
    <property type="evidence" value="ECO:0007669"/>
    <property type="project" value="InterPro"/>
</dbReference>
<dbReference type="SMART" id="SM00174">
    <property type="entry name" value="RHO"/>
    <property type="match status" value="1"/>
</dbReference>
<dbReference type="PROSITE" id="PS51420">
    <property type="entry name" value="RHO"/>
    <property type="match status" value="1"/>
</dbReference>
<dbReference type="EMBL" id="CATOUU010000660">
    <property type="protein sequence ID" value="CAI9938996.1"/>
    <property type="molecule type" value="Genomic_DNA"/>
</dbReference>
<dbReference type="Pfam" id="PF00071">
    <property type="entry name" value="Ras"/>
    <property type="match status" value="1"/>
</dbReference>
<comment type="caution">
    <text evidence="2">The sequence shown here is derived from an EMBL/GenBank/DDBJ whole genome shotgun (WGS) entry which is preliminary data.</text>
</comment>